<sequence>MISIQNETIKEIPLLHVVKEEYAAQPLPTVFFIHGFTSAKEHNLHVAYLLAEEGFRVLLPDAMLHGKRGQNLNEVVLSTRFWQIVIQTIEELNIIKNEYESRNLIEKGRIGLTGSSMGGIVTLGALTQYEWIKAAASLMGAPAYVGFAKAQINHFKKNGFRLPMTDEEIEEQLKVLADYDLSLHPEKLKQRPLLFWHGKADTVVPYEPAHTFFKTVYPQYENKPDNIRFITDENAGHKVSRKGVLETVKWFSKHL</sequence>
<keyword evidence="1" id="KW-0378">Hydrolase</keyword>
<dbReference type="EMBL" id="PREZ01000001">
    <property type="protein sequence ID" value="PPA72350.1"/>
    <property type="molecule type" value="Genomic_DNA"/>
</dbReference>
<dbReference type="NCBIfam" id="NF007857">
    <property type="entry name" value="PRK10566.1"/>
    <property type="match status" value="1"/>
</dbReference>
<dbReference type="RefSeq" id="WP_104056500.1">
    <property type="nucleotide sequence ID" value="NZ_PREZ01000001.1"/>
</dbReference>
<protein>
    <submittedName>
        <fullName evidence="3">Esterase</fullName>
    </submittedName>
</protein>
<feature type="domain" description="Peptidase S9 prolyl oligopeptidase catalytic" evidence="2">
    <location>
        <begin position="45"/>
        <end position="253"/>
    </location>
</feature>
<reference evidence="3 4" key="1">
    <citation type="submission" date="2018-02" db="EMBL/GenBank/DDBJ databases">
        <title>Jeotgalibacillus proteolyticum sp. nov. a protease producing bacterium isolated from ocean sediments of Laizhou Bay.</title>
        <authorList>
            <person name="Li Y."/>
        </authorList>
    </citation>
    <scope>NUCLEOTIDE SEQUENCE [LARGE SCALE GENOMIC DNA]</scope>
    <source>
        <strain evidence="3 4">22-7</strain>
    </source>
</reference>
<dbReference type="GO" id="GO:0006508">
    <property type="term" value="P:proteolysis"/>
    <property type="evidence" value="ECO:0007669"/>
    <property type="project" value="InterPro"/>
</dbReference>
<organism evidence="3 4">
    <name type="scientific">Jeotgalibacillus proteolyticus</name>
    <dbReference type="NCBI Taxonomy" id="2082395"/>
    <lineage>
        <taxon>Bacteria</taxon>
        <taxon>Bacillati</taxon>
        <taxon>Bacillota</taxon>
        <taxon>Bacilli</taxon>
        <taxon>Bacillales</taxon>
        <taxon>Caryophanaceae</taxon>
        <taxon>Jeotgalibacillus</taxon>
    </lineage>
</organism>
<gene>
    <name evidence="3" type="ORF">C4B60_02950</name>
</gene>
<dbReference type="Proteomes" id="UP000239047">
    <property type="component" value="Unassembled WGS sequence"/>
</dbReference>
<accession>A0A2S5GH23</accession>
<dbReference type="InterPro" id="IPR001375">
    <property type="entry name" value="Peptidase_S9_cat"/>
</dbReference>
<proteinExistence type="predicted"/>
<dbReference type="SUPFAM" id="SSF53474">
    <property type="entry name" value="alpha/beta-Hydrolases"/>
    <property type="match status" value="1"/>
</dbReference>
<keyword evidence="4" id="KW-1185">Reference proteome</keyword>
<dbReference type="AlphaFoldDB" id="A0A2S5GH23"/>
<dbReference type="OrthoDB" id="31158at2"/>
<dbReference type="GO" id="GO:0052689">
    <property type="term" value="F:carboxylic ester hydrolase activity"/>
    <property type="evidence" value="ECO:0007669"/>
    <property type="project" value="UniProtKB-ARBA"/>
</dbReference>
<comment type="caution">
    <text evidence="3">The sequence shown here is derived from an EMBL/GenBank/DDBJ whole genome shotgun (WGS) entry which is preliminary data.</text>
</comment>
<dbReference type="Gene3D" id="3.40.50.1820">
    <property type="entry name" value="alpha/beta hydrolase"/>
    <property type="match status" value="1"/>
</dbReference>
<evidence type="ECO:0000259" key="2">
    <source>
        <dbReference type="Pfam" id="PF00326"/>
    </source>
</evidence>
<dbReference type="GO" id="GO:0008236">
    <property type="term" value="F:serine-type peptidase activity"/>
    <property type="evidence" value="ECO:0007669"/>
    <property type="project" value="InterPro"/>
</dbReference>
<dbReference type="InterPro" id="IPR029058">
    <property type="entry name" value="AB_hydrolase_fold"/>
</dbReference>
<dbReference type="PANTHER" id="PTHR22946">
    <property type="entry name" value="DIENELACTONE HYDROLASE DOMAIN-CONTAINING PROTEIN-RELATED"/>
    <property type="match status" value="1"/>
</dbReference>
<dbReference type="PANTHER" id="PTHR22946:SF9">
    <property type="entry name" value="POLYKETIDE TRANSFERASE AF380"/>
    <property type="match status" value="1"/>
</dbReference>
<dbReference type="Pfam" id="PF00326">
    <property type="entry name" value="Peptidase_S9"/>
    <property type="match status" value="1"/>
</dbReference>
<evidence type="ECO:0000313" key="4">
    <source>
        <dbReference type="Proteomes" id="UP000239047"/>
    </source>
</evidence>
<name>A0A2S5GH23_9BACL</name>
<evidence type="ECO:0000256" key="1">
    <source>
        <dbReference type="ARBA" id="ARBA00022801"/>
    </source>
</evidence>
<dbReference type="InterPro" id="IPR050261">
    <property type="entry name" value="FrsA_esterase"/>
</dbReference>
<evidence type="ECO:0000313" key="3">
    <source>
        <dbReference type="EMBL" id="PPA72350.1"/>
    </source>
</evidence>